<feature type="compositionally biased region" description="Basic and acidic residues" evidence="1">
    <location>
        <begin position="164"/>
        <end position="182"/>
    </location>
</feature>
<dbReference type="GO" id="GO:0005085">
    <property type="term" value="F:guanyl-nucleotide exchange factor activity"/>
    <property type="evidence" value="ECO:0007669"/>
    <property type="project" value="InterPro"/>
</dbReference>
<dbReference type="InterPro" id="IPR026791">
    <property type="entry name" value="DOCK"/>
</dbReference>
<accession>A0A8C4WWR0</accession>
<dbReference type="AlphaFoldDB" id="A0A8C4WWR0"/>
<reference evidence="3" key="2">
    <citation type="submission" date="2025-09" db="UniProtKB">
        <authorList>
            <consortium name="Ensembl"/>
        </authorList>
    </citation>
    <scope>IDENTIFICATION</scope>
</reference>
<evidence type="ECO:0000313" key="4">
    <source>
        <dbReference type="Proteomes" id="UP000694388"/>
    </source>
</evidence>
<dbReference type="GO" id="GO:0007264">
    <property type="term" value="P:small GTPase-mediated signal transduction"/>
    <property type="evidence" value="ECO:0007669"/>
    <property type="project" value="InterPro"/>
</dbReference>
<feature type="domain" description="Dedicator of cytokinesis C/D N-terminal" evidence="2">
    <location>
        <begin position="54"/>
        <end position="162"/>
    </location>
</feature>
<dbReference type="Proteomes" id="UP000694388">
    <property type="component" value="Unplaced"/>
</dbReference>
<name>A0A8C4WWR0_EPTBU</name>
<feature type="region of interest" description="Disordered" evidence="1">
    <location>
        <begin position="140"/>
        <end position="199"/>
    </location>
</feature>
<protein>
    <recommendedName>
        <fullName evidence="2">Dedicator of cytokinesis C/D N-terminal domain-containing protein</fullName>
    </recommendedName>
</protein>
<organism evidence="3 4">
    <name type="scientific">Eptatretus burgeri</name>
    <name type="common">Inshore hagfish</name>
    <dbReference type="NCBI Taxonomy" id="7764"/>
    <lineage>
        <taxon>Eukaryota</taxon>
        <taxon>Metazoa</taxon>
        <taxon>Chordata</taxon>
        <taxon>Craniata</taxon>
        <taxon>Vertebrata</taxon>
        <taxon>Cyclostomata</taxon>
        <taxon>Myxini</taxon>
        <taxon>Myxiniformes</taxon>
        <taxon>Myxinidae</taxon>
        <taxon>Eptatretinae</taxon>
        <taxon>Eptatretus</taxon>
    </lineage>
</organism>
<dbReference type="Pfam" id="PF11878">
    <property type="entry name" value="DOCK_C-D_N"/>
    <property type="match status" value="1"/>
</dbReference>
<keyword evidence="4" id="KW-1185">Reference proteome</keyword>
<dbReference type="InterPro" id="IPR021816">
    <property type="entry name" value="DOCK_C/D_N"/>
</dbReference>
<evidence type="ECO:0000313" key="3">
    <source>
        <dbReference type="Ensembl" id="ENSEBUP00000015966.1"/>
    </source>
</evidence>
<reference evidence="3" key="1">
    <citation type="submission" date="2025-08" db="UniProtKB">
        <authorList>
            <consortium name="Ensembl"/>
        </authorList>
    </citation>
    <scope>IDENTIFICATION</scope>
</reference>
<dbReference type="Ensembl" id="ENSEBUT00000016542.1">
    <property type="protein sequence ID" value="ENSEBUP00000015966.1"/>
    <property type="gene ID" value="ENSEBUG00000010037.1"/>
</dbReference>
<dbReference type="GeneTree" id="ENSGT00940000155661"/>
<dbReference type="PANTHER" id="PTHR23317">
    <property type="entry name" value="DEDICATOR OF CYTOKINESIS DOCK"/>
    <property type="match status" value="1"/>
</dbReference>
<proteinExistence type="predicted"/>
<sequence>MAGTEGRRAFAQKINRARAAEMRKQVSTLHAHGSLPKSFSLTGTGMQQPIPYNDIVDPVDFEEHLPTGSLSEDGPLCDIYEFPPHDITVTFEPRESCTLTPAVPEEGADLSVQVRHCLASYTEDWALVTRNFQKYGLSYKPEESEKQKGQHKGLTHQTFESDDYSERATSHETETTDQDKAPDSQAVNGPSLHESPLQSSCADPLIPGILDECPFEEQDCRNDDSRKKNRQSDLFSLLSLLDEEDCIEKRLIPDVPREHVGQRILIKCQSLKFEIDIEPIFASMALYDVKEKAKISENFYFDMNSDQMRALLKGHIGLASISTLARSAIFSITYPTQDIFLVIKVPFIMSCCTNIQVDDDWPLPSSYAKWLLLYFSLSSRRFCSKVTLENVLSLMSSSKIWILQR</sequence>
<evidence type="ECO:0000259" key="2">
    <source>
        <dbReference type="Pfam" id="PF11878"/>
    </source>
</evidence>
<evidence type="ECO:0000256" key="1">
    <source>
        <dbReference type="SAM" id="MobiDB-lite"/>
    </source>
</evidence>
<dbReference type="PANTHER" id="PTHR23317:SF76">
    <property type="entry name" value="LD20667P"/>
    <property type="match status" value="1"/>
</dbReference>